<sequence>MKPILPREHGGWAMVSVPFFLGMAVEGPTWLHLPLFISWMLFYLAAYLFRLALMRRKGRRNYVRWSLSYCGLGIVFLLPPLIVRPSLLWAGPVLAGLLAVNGWYAYRRDERSFINDIVAILAFSVGGAASCLVGKGQLDDAALWVAVSCVLYFTGSVFFVKSVFRERKNANWQKASKGYHILLVVILAFREPLFVLPYAFSAVRTFVWGGKPLSPIKVGIIEIIGSVLFLILSILVFSVTRPSLI</sequence>
<dbReference type="EMBL" id="JACEOL010000036">
    <property type="protein sequence ID" value="MBA4602843.1"/>
    <property type="molecule type" value="Genomic_DNA"/>
</dbReference>
<feature type="transmembrane region" description="Helical" evidence="1">
    <location>
        <begin position="141"/>
        <end position="160"/>
    </location>
</feature>
<dbReference type="RefSeq" id="WP_181740795.1">
    <property type="nucleotide sequence ID" value="NZ_JACEOL010000036.1"/>
</dbReference>
<keyword evidence="1" id="KW-1133">Transmembrane helix</keyword>
<reference evidence="2 3" key="1">
    <citation type="submission" date="2020-07" db="EMBL/GenBank/DDBJ databases">
        <title>Thermoactinomyces phylogeny.</title>
        <authorList>
            <person name="Dunlap C."/>
        </authorList>
    </citation>
    <scope>NUCLEOTIDE SEQUENCE [LARGE SCALE GENOMIC DNA]</scope>
    <source>
        <strain evidence="2 3">AMNI-1</strain>
    </source>
</reference>
<evidence type="ECO:0000256" key="1">
    <source>
        <dbReference type="SAM" id="Phobius"/>
    </source>
</evidence>
<feature type="transmembrane region" description="Helical" evidence="1">
    <location>
        <begin position="36"/>
        <end position="53"/>
    </location>
</feature>
<feature type="transmembrane region" description="Helical" evidence="1">
    <location>
        <begin position="220"/>
        <end position="239"/>
    </location>
</feature>
<feature type="transmembrane region" description="Helical" evidence="1">
    <location>
        <begin position="181"/>
        <end position="200"/>
    </location>
</feature>
<feature type="transmembrane region" description="Helical" evidence="1">
    <location>
        <begin position="65"/>
        <end position="82"/>
    </location>
</feature>
<dbReference type="Pfam" id="PF14256">
    <property type="entry name" value="YwiC"/>
    <property type="match status" value="1"/>
</dbReference>
<dbReference type="Proteomes" id="UP000538292">
    <property type="component" value="Unassembled WGS sequence"/>
</dbReference>
<dbReference type="AlphaFoldDB" id="A0A7W2ARP6"/>
<keyword evidence="1" id="KW-0812">Transmembrane</keyword>
<accession>A0A7W2ARP6</accession>
<name>A0A7W2ARP6_9BACL</name>
<gene>
    <name evidence="2" type="ORF">H2C83_11065</name>
</gene>
<feature type="transmembrane region" description="Helical" evidence="1">
    <location>
        <begin position="88"/>
        <end position="106"/>
    </location>
</feature>
<evidence type="ECO:0000313" key="3">
    <source>
        <dbReference type="Proteomes" id="UP000538292"/>
    </source>
</evidence>
<comment type="caution">
    <text evidence="2">The sequence shown here is derived from an EMBL/GenBank/DDBJ whole genome shotgun (WGS) entry which is preliminary data.</text>
</comment>
<keyword evidence="3" id="KW-1185">Reference proteome</keyword>
<proteinExistence type="predicted"/>
<evidence type="ECO:0000313" key="2">
    <source>
        <dbReference type="EMBL" id="MBA4602843.1"/>
    </source>
</evidence>
<keyword evidence="1" id="KW-0472">Membrane</keyword>
<organism evidence="2 3">
    <name type="scientific">Thermoactinomyces mirandus</name>
    <dbReference type="NCBI Taxonomy" id="2756294"/>
    <lineage>
        <taxon>Bacteria</taxon>
        <taxon>Bacillati</taxon>
        <taxon>Bacillota</taxon>
        <taxon>Bacilli</taxon>
        <taxon>Bacillales</taxon>
        <taxon>Thermoactinomycetaceae</taxon>
        <taxon>Thermoactinomyces</taxon>
    </lineage>
</organism>
<feature type="transmembrane region" description="Helical" evidence="1">
    <location>
        <begin position="113"/>
        <end position="135"/>
    </location>
</feature>
<protein>
    <submittedName>
        <fullName evidence="2">YwiC-like family protein</fullName>
    </submittedName>
</protein>
<dbReference type="InterPro" id="IPR025576">
    <property type="entry name" value="YwiC"/>
</dbReference>